<sequence length="523" mass="58999">MVDSKVEYTVEQRTSKVEYTTEYTTEEVVEQKGGVLTPTTTIQENKSEKMIDVSEDFDKNGDRIYVKSAAEKALVRKLDFLYVMPFVAVLNFLQFFDKSTLNYAGVLGIKEDTNTTGSQFSWLGSLFYLGYLVFQFPNQFLLQRVRISWYIGILVMLWGMVLAVSFTAKSFAHLAGLRFLLGFFEAAMYPCCIMLISSMYRRREQAGRLGVIYICNGIALAVGGFIGYGVGLHMDGVGGHGAWQWLMLILGVITVAFGIILFFFLVDDPRSKFLRLTPEQREIVEERIRDHAVVITREIKYYQIIEALKEPRFYCFIFSSMLINFQNGALNTFSSIITAGFGFSGVNAILLTVPSGIVCALYIVIAIWYNNRYGNTLYTACAMQVCAIIGLVLLVAIPLQKAKLLGLYLCWAFTASYTMFLVSLSNNVSGYTKKIFYSSCVIIFYTIGNFAGPLMMVDWQAPLYLGGMIAYMAANAISIVLFLIARYFMAKSNRERLARGISVNTGEMTDMTDREDPNFIYRL</sequence>
<keyword evidence="5 6" id="KW-0472">Membrane</keyword>
<feature type="transmembrane region" description="Helical" evidence="6">
    <location>
        <begin position="313"/>
        <end position="337"/>
    </location>
</feature>
<dbReference type="InterPro" id="IPR036259">
    <property type="entry name" value="MFS_trans_sf"/>
</dbReference>
<feature type="transmembrane region" description="Helical" evidence="6">
    <location>
        <begin position="436"/>
        <end position="456"/>
    </location>
</feature>
<proteinExistence type="predicted"/>
<feature type="transmembrane region" description="Helical" evidence="6">
    <location>
        <begin position="80"/>
        <end position="96"/>
    </location>
</feature>
<evidence type="ECO:0000256" key="4">
    <source>
        <dbReference type="ARBA" id="ARBA00022989"/>
    </source>
</evidence>
<evidence type="ECO:0000256" key="2">
    <source>
        <dbReference type="ARBA" id="ARBA00022448"/>
    </source>
</evidence>
<feature type="transmembrane region" description="Helical" evidence="6">
    <location>
        <begin position="116"/>
        <end position="135"/>
    </location>
</feature>
<feature type="transmembrane region" description="Helical" evidence="6">
    <location>
        <begin position="405"/>
        <end position="424"/>
    </location>
</feature>
<dbReference type="OrthoDB" id="6730379at2759"/>
<feature type="transmembrane region" description="Helical" evidence="6">
    <location>
        <begin position="376"/>
        <end position="399"/>
    </location>
</feature>
<evidence type="ECO:0000256" key="5">
    <source>
        <dbReference type="ARBA" id="ARBA00023136"/>
    </source>
</evidence>
<keyword evidence="2" id="KW-0813">Transport</keyword>
<dbReference type="SUPFAM" id="SSF103473">
    <property type="entry name" value="MFS general substrate transporter"/>
    <property type="match status" value="1"/>
</dbReference>
<comment type="subcellular location">
    <subcellularLocation>
        <location evidence="1">Membrane</location>
        <topology evidence="1">Multi-pass membrane protein</topology>
    </subcellularLocation>
</comment>
<feature type="transmembrane region" description="Helical" evidence="6">
    <location>
        <begin position="242"/>
        <end position="266"/>
    </location>
</feature>
<dbReference type="AlphaFoldDB" id="A0A077WKR0"/>
<reference evidence="8" key="1">
    <citation type="journal article" date="2014" name="Genome Announc.">
        <title>De novo whole-genome sequence and genome annotation of Lichtheimia ramosa.</title>
        <authorList>
            <person name="Linde J."/>
            <person name="Schwartze V."/>
            <person name="Binder U."/>
            <person name="Lass-Florl C."/>
            <person name="Voigt K."/>
            <person name="Horn F."/>
        </authorList>
    </citation>
    <scope>NUCLEOTIDE SEQUENCE</scope>
    <source>
        <strain evidence="8">JMRC FSU:6197</strain>
    </source>
</reference>
<dbReference type="Pfam" id="PF07690">
    <property type="entry name" value="MFS_1"/>
    <property type="match status" value="1"/>
</dbReference>
<evidence type="ECO:0000256" key="1">
    <source>
        <dbReference type="ARBA" id="ARBA00004141"/>
    </source>
</evidence>
<dbReference type="GO" id="GO:0016020">
    <property type="term" value="C:membrane"/>
    <property type="evidence" value="ECO:0007669"/>
    <property type="project" value="UniProtKB-SubCell"/>
</dbReference>
<accession>A0A077WKR0</accession>
<keyword evidence="3 6" id="KW-0812">Transmembrane</keyword>
<feature type="transmembrane region" description="Helical" evidence="6">
    <location>
        <begin position="174"/>
        <end position="197"/>
    </location>
</feature>
<evidence type="ECO:0000256" key="6">
    <source>
        <dbReference type="SAM" id="Phobius"/>
    </source>
</evidence>
<dbReference type="InterPro" id="IPR011701">
    <property type="entry name" value="MFS"/>
</dbReference>
<organism evidence="8">
    <name type="scientific">Lichtheimia ramosa</name>
    <dbReference type="NCBI Taxonomy" id="688394"/>
    <lineage>
        <taxon>Eukaryota</taxon>
        <taxon>Fungi</taxon>
        <taxon>Fungi incertae sedis</taxon>
        <taxon>Mucoromycota</taxon>
        <taxon>Mucoromycotina</taxon>
        <taxon>Mucoromycetes</taxon>
        <taxon>Mucorales</taxon>
        <taxon>Lichtheimiaceae</taxon>
        <taxon>Lichtheimia</taxon>
    </lineage>
</organism>
<evidence type="ECO:0000259" key="7">
    <source>
        <dbReference type="PROSITE" id="PS50850"/>
    </source>
</evidence>
<evidence type="ECO:0000313" key="8">
    <source>
        <dbReference type="EMBL" id="CDS07768.1"/>
    </source>
</evidence>
<evidence type="ECO:0000256" key="3">
    <source>
        <dbReference type="ARBA" id="ARBA00022692"/>
    </source>
</evidence>
<dbReference type="EMBL" id="LK023324">
    <property type="protein sequence ID" value="CDS07768.1"/>
    <property type="molecule type" value="Genomic_DNA"/>
</dbReference>
<keyword evidence="4 6" id="KW-1133">Transmembrane helix</keyword>
<name>A0A077WKR0_9FUNG</name>
<dbReference type="GO" id="GO:0022857">
    <property type="term" value="F:transmembrane transporter activity"/>
    <property type="evidence" value="ECO:0007669"/>
    <property type="project" value="InterPro"/>
</dbReference>
<dbReference type="InterPro" id="IPR020846">
    <property type="entry name" value="MFS_dom"/>
</dbReference>
<feature type="transmembrane region" description="Helical" evidence="6">
    <location>
        <begin position="468"/>
        <end position="489"/>
    </location>
</feature>
<dbReference type="PROSITE" id="PS50850">
    <property type="entry name" value="MFS"/>
    <property type="match status" value="1"/>
</dbReference>
<feature type="transmembrane region" description="Helical" evidence="6">
    <location>
        <begin position="147"/>
        <end position="168"/>
    </location>
</feature>
<feature type="transmembrane region" description="Helical" evidence="6">
    <location>
        <begin position="349"/>
        <end position="369"/>
    </location>
</feature>
<protein>
    <recommendedName>
        <fullName evidence="7">Major facilitator superfamily (MFS) profile domain-containing protein</fullName>
    </recommendedName>
</protein>
<dbReference type="PANTHER" id="PTHR43791:SF81">
    <property type="entry name" value="TRANSPORTER, PUTATIVE (AFU_ORTHOLOGUE AFUA_7G01190)-RELATED"/>
    <property type="match status" value="1"/>
</dbReference>
<gene>
    <name evidence="8" type="ORF">LRAMOSA01717</name>
</gene>
<dbReference type="Gene3D" id="1.20.1250.20">
    <property type="entry name" value="MFS general substrate transporter like domains"/>
    <property type="match status" value="1"/>
</dbReference>
<feature type="domain" description="Major facilitator superfamily (MFS) profile" evidence="7">
    <location>
        <begin position="83"/>
        <end position="493"/>
    </location>
</feature>
<feature type="transmembrane region" description="Helical" evidence="6">
    <location>
        <begin position="209"/>
        <end position="230"/>
    </location>
</feature>
<dbReference type="PANTHER" id="PTHR43791">
    <property type="entry name" value="PERMEASE-RELATED"/>
    <property type="match status" value="1"/>
</dbReference>